<dbReference type="AlphaFoldDB" id="A0A3L8DET9"/>
<dbReference type="PANTHER" id="PTHR21879">
    <property type="entry name" value="FI03362P-RELATED-RELATED"/>
    <property type="match status" value="1"/>
</dbReference>
<accession>A0A3L8DET9</accession>
<evidence type="ECO:0000256" key="1">
    <source>
        <dbReference type="SAM" id="Phobius"/>
    </source>
</evidence>
<keyword evidence="1" id="KW-1133">Transmembrane helix</keyword>
<proteinExistence type="predicted"/>
<dbReference type="GO" id="GO:0016020">
    <property type="term" value="C:membrane"/>
    <property type="evidence" value="ECO:0007669"/>
    <property type="project" value="TreeGrafter"/>
</dbReference>
<keyword evidence="1" id="KW-0472">Membrane</keyword>
<reference evidence="2" key="1">
    <citation type="journal article" date="2018" name="Genome Res.">
        <title>The genomic architecture and molecular evolution of ant odorant receptors.</title>
        <authorList>
            <person name="McKenzie S.K."/>
            <person name="Kronauer D.J.C."/>
        </authorList>
    </citation>
    <scope>NUCLEOTIDE SEQUENCE [LARGE SCALE GENOMIC DNA]</scope>
    <source>
        <strain evidence="2">Clonal line C1</strain>
    </source>
</reference>
<dbReference type="Proteomes" id="UP000279307">
    <property type="component" value="Chromosome 9"/>
</dbReference>
<keyword evidence="1" id="KW-0812">Transmembrane</keyword>
<dbReference type="EMBL" id="QOIP01000009">
    <property type="protein sequence ID" value="RLU18965.1"/>
    <property type="molecule type" value="Genomic_DNA"/>
</dbReference>
<dbReference type="Pfam" id="PF07898">
    <property type="entry name" value="DUF1676"/>
    <property type="match status" value="1"/>
</dbReference>
<evidence type="ECO:0000313" key="2">
    <source>
        <dbReference type="EMBL" id="RLU18965.1"/>
    </source>
</evidence>
<protein>
    <submittedName>
        <fullName evidence="2">Uncharacterized protein</fullName>
    </submittedName>
</protein>
<organism evidence="2">
    <name type="scientific">Ooceraea biroi</name>
    <name type="common">Clonal raider ant</name>
    <name type="synonym">Cerapachys biroi</name>
    <dbReference type="NCBI Taxonomy" id="2015173"/>
    <lineage>
        <taxon>Eukaryota</taxon>
        <taxon>Metazoa</taxon>
        <taxon>Ecdysozoa</taxon>
        <taxon>Arthropoda</taxon>
        <taxon>Hexapoda</taxon>
        <taxon>Insecta</taxon>
        <taxon>Pterygota</taxon>
        <taxon>Neoptera</taxon>
        <taxon>Endopterygota</taxon>
        <taxon>Hymenoptera</taxon>
        <taxon>Apocrita</taxon>
        <taxon>Aculeata</taxon>
        <taxon>Formicoidea</taxon>
        <taxon>Formicidae</taxon>
        <taxon>Dorylinae</taxon>
        <taxon>Ooceraea</taxon>
    </lineage>
</organism>
<name>A0A3L8DET9_OOCBI</name>
<dbReference type="PANTHER" id="PTHR21879:SF10">
    <property type="entry name" value="LP14110P"/>
    <property type="match status" value="1"/>
</dbReference>
<dbReference type="InterPro" id="IPR012464">
    <property type="entry name" value="DUF1676"/>
</dbReference>
<gene>
    <name evidence="2" type="ORF">DMN91_009323</name>
</gene>
<reference evidence="2" key="2">
    <citation type="submission" date="2018-07" db="EMBL/GenBank/DDBJ databases">
        <authorList>
            <person name="Mckenzie S.K."/>
            <person name="Kronauer D.J.C."/>
        </authorList>
    </citation>
    <scope>NUCLEOTIDE SEQUENCE</scope>
    <source>
        <strain evidence="2">Clonal line C1</strain>
    </source>
</reference>
<comment type="caution">
    <text evidence="2">The sequence shown here is derived from an EMBL/GenBank/DDBJ whole genome shotgun (WGS) entry which is preliminary data.</text>
</comment>
<sequence>MKCGNPEDTERPRETGCPKVAQVSCRVFLLLIICCRTGSLAFDNTTDLFLQRCEMECSLRGDFTTCGKYRVVRWLNTVVREKEFSYGPFRIIRIPSMEKQTFLPHLPQSRAFNSSITETLNFIRNSVEDLLTKRAIVYTVDNSATARDFSSLMFVDDDELKRLQEKKEPEGDWRIFKKKKSLILPILILINLIKLKLLLLPIFLGVHFIKKLLVLGSIILPSILAHLKVCKVQQVHTHHSHPFHLWSTAADATADYPSGYAQDESTWHRNDYQLGYPSYQILRNPYG</sequence>
<feature type="transmembrane region" description="Helical" evidence="1">
    <location>
        <begin position="182"/>
        <end position="206"/>
    </location>
</feature>
<dbReference type="OrthoDB" id="7679112at2759"/>